<dbReference type="RefSeq" id="XP_023005742.1">
    <property type="nucleotide sequence ID" value="XM_023149974.1"/>
</dbReference>
<dbReference type="AlphaFoldDB" id="A0A6J1KU02"/>
<dbReference type="Pfam" id="PF04577">
    <property type="entry name" value="Glyco_transf_61"/>
    <property type="match status" value="1"/>
</dbReference>
<accession>A0A6J1KU02</accession>
<protein>
    <submittedName>
        <fullName evidence="8">Uncharacterized protein LOC111498651</fullName>
    </submittedName>
</protein>
<keyword evidence="5" id="KW-0812">Transmembrane</keyword>
<dbReference type="PANTHER" id="PTHR20961:SF108">
    <property type="entry name" value="GLYCOSYLTRANSFERASE"/>
    <property type="match status" value="1"/>
</dbReference>
<dbReference type="GeneID" id="111498651"/>
<organism evidence="7 8">
    <name type="scientific">Cucurbita maxima</name>
    <name type="common">Pumpkin</name>
    <name type="synonym">Winter squash</name>
    <dbReference type="NCBI Taxonomy" id="3661"/>
    <lineage>
        <taxon>Eukaryota</taxon>
        <taxon>Viridiplantae</taxon>
        <taxon>Streptophyta</taxon>
        <taxon>Embryophyta</taxon>
        <taxon>Tracheophyta</taxon>
        <taxon>Spermatophyta</taxon>
        <taxon>Magnoliopsida</taxon>
        <taxon>eudicotyledons</taxon>
        <taxon>Gunneridae</taxon>
        <taxon>Pentapetalae</taxon>
        <taxon>rosids</taxon>
        <taxon>fabids</taxon>
        <taxon>Cucurbitales</taxon>
        <taxon>Cucurbitaceae</taxon>
        <taxon>Cucurbiteae</taxon>
        <taxon>Cucurbita</taxon>
    </lineage>
</organism>
<feature type="transmembrane region" description="Helical" evidence="5">
    <location>
        <begin position="7"/>
        <end position="29"/>
    </location>
</feature>
<feature type="domain" description="Glycosyltransferase 61 catalytic" evidence="6">
    <location>
        <begin position="253"/>
        <end position="360"/>
    </location>
</feature>
<dbReference type="OrthoDB" id="529273at2759"/>
<keyword evidence="3" id="KW-0808">Transferase</keyword>
<evidence type="ECO:0000313" key="8">
    <source>
        <dbReference type="RefSeq" id="XP_023005742.1"/>
    </source>
</evidence>
<keyword evidence="7" id="KW-1185">Reference proteome</keyword>
<dbReference type="InterPro" id="IPR049625">
    <property type="entry name" value="Glyco_transf_61_cat"/>
</dbReference>
<keyword evidence="4" id="KW-0325">Glycoprotein</keyword>
<dbReference type="KEGG" id="cmax:111498651"/>
<proteinExistence type="predicted"/>
<gene>
    <name evidence="8" type="primary">LOC111498651</name>
</gene>
<reference evidence="8" key="1">
    <citation type="submission" date="2025-08" db="UniProtKB">
        <authorList>
            <consortium name="RefSeq"/>
        </authorList>
    </citation>
    <scope>IDENTIFICATION</scope>
    <source>
        <tissue evidence="8">Young leaves</tissue>
    </source>
</reference>
<evidence type="ECO:0000256" key="2">
    <source>
        <dbReference type="ARBA" id="ARBA00022676"/>
    </source>
</evidence>
<keyword evidence="5" id="KW-0472">Membrane</keyword>
<dbReference type="Proteomes" id="UP000504608">
    <property type="component" value="Unplaced"/>
</dbReference>
<evidence type="ECO:0000256" key="3">
    <source>
        <dbReference type="ARBA" id="ARBA00022679"/>
    </source>
</evidence>
<keyword evidence="2" id="KW-0328">Glycosyltransferase</keyword>
<evidence type="ECO:0000256" key="5">
    <source>
        <dbReference type="SAM" id="Phobius"/>
    </source>
</evidence>
<evidence type="ECO:0000313" key="7">
    <source>
        <dbReference type="Proteomes" id="UP000504608"/>
    </source>
</evidence>
<dbReference type="GO" id="GO:0000139">
    <property type="term" value="C:Golgi membrane"/>
    <property type="evidence" value="ECO:0007669"/>
    <property type="project" value="UniProtKB-SubCell"/>
</dbReference>
<dbReference type="PANTHER" id="PTHR20961">
    <property type="entry name" value="GLYCOSYLTRANSFERASE"/>
    <property type="match status" value="1"/>
</dbReference>
<dbReference type="InterPro" id="IPR007657">
    <property type="entry name" value="Glycosyltransferase_61"/>
</dbReference>
<dbReference type="GO" id="GO:0016763">
    <property type="term" value="F:pentosyltransferase activity"/>
    <property type="evidence" value="ECO:0007669"/>
    <property type="project" value="UniProtKB-ARBA"/>
</dbReference>
<comment type="subcellular location">
    <subcellularLocation>
        <location evidence="1">Golgi apparatus membrane</location>
        <topology evidence="1">Single-pass type II membrane protein</topology>
    </subcellularLocation>
</comment>
<name>A0A6J1KU02_CUCMA</name>
<keyword evidence="5" id="KW-1133">Transmembrane helix</keyword>
<sequence>MGRDVEAYSTCFLLIALLFSALLASYHLLPFHSWQWYSIANWGHATTVVQTVEDTEPLEFALARLVRGDDLTQLKKSGFSCHSDFHSKVCLTQNPVRMNNTALQIYISTNQTQQNFSQMSIHPYARQEDKITLRDVTPIQIIQQNKTLLPVCQFLHNHPVLIFSTGGFTGNLFHEFDETIIPLFITSYHFRTRLQFLITDYKPWWVRKYNRILSQLSRFDVINPEKDGSVHCFTGAVIGLKFHDILSLNYTDIPGGYSMSDFRSFLRQTYNLQVKNVRELRGGKPVVMLISRQKSRRFLNEWEMIDMMKELGFEVITTTPQRMSNLDKFSRVVNSCSVMVGAHGAGLTNELFLAAGAVVVQVVPLGLDWPSTFLFGNPAADMELRYLEYKMEAEESSLWGTYGENHPVIRDPESIFAKGYFASRAIYIDEQNLKINLTRFRDTMIQVKNLLR</sequence>
<evidence type="ECO:0000256" key="4">
    <source>
        <dbReference type="ARBA" id="ARBA00023180"/>
    </source>
</evidence>
<evidence type="ECO:0000256" key="1">
    <source>
        <dbReference type="ARBA" id="ARBA00004323"/>
    </source>
</evidence>
<evidence type="ECO:0000259" key="6">
    <source>
        <dbReference type="Pfam" id="PF04577"/>
    </source>
</evidence>